<proteinExistence type="inferred from homology"/>
<dbReference type="EMBL" id="DRIG01000044">
    <property type="protein sequence ID" value="HEC78319.1"/>
    <property type="molecule type" value="Genomic_DNA"/>
</dbReference>
<dbReference type="Gene3D" id="2.40.10.340">
    <property type="entry name" value="Rod shape-determining protein MreC, domain 1"/>
    <property type="match status" value="1"/>
</dbReference>
<feature type="domain" description="Rod shape-determining protein MreC beta-barrel core" evidence="5">
    <location>
        <begin position="99"/>
        <end position="242"/>
    </location>
</feature>
<dbReference type="GO" id="GO:0008360">
    <property type="term" value="P:regulation of cell shape"/>
    <property type="evidence" value="ECO:0007669"/>
    <property type="project" value="UniProtKB-KW"/>
</dbReference>
<organism evidence="6 7">
    <name type="scientific">candidate division WOR-3 bacterium</name>
    <dbReference type="NCBI Taxonomy" id="2052148"/>
    <lineage>
        <taxon>Bacteria</taxon>
        <taxon>Bacteria division WOR-3</taxon>
    </lineage>
</organism>
<dbReference type="InterPro" id="IPR007221">
    <property type="entry name" value="MreC"/>
</dbReference>
<dbReference type="Pfam" id="PF04085">
    <property type="entry name" value="MreC"/>
    <property type="match status" value="1"/>
</dbReference>
<evidence type="ECO:0000313" key="6">
    <source>
        <dbReference type="EMBL" id="HEC78319.1"/>
    </source>
</evidence>
<dbReference type="InterPro" id="IPR042175">
    <property type="entry name" value="Cell/Rod_MreC_2"/>
</dbReference>
<evidence type="ECO:0000256" key="4">
    <source>
        <dbReference type="ARBA" id="ARBA00032089"/>
    </source>
</evidence>
<evidence type="ECO:0000256" key="1">
    <source>
        <dbReference type="ARBA" id="ARBA00009369"/>
    </source>
</evidence>
<dbReference type="PANTHER" id="PTHR34138:SF1">
    <property type="entry name" value="CELL SHAPE-DETERMINING PROTEIN MREC"/>
    <property type="match status" value="1"/>
</dbReference>
<comment type="similarity">
    <text evidence="1">Belongs to the MreC family.</text>
</comment>
<accession>A0A9C9ELX4</accession>
<evidence type="ECO:0000256" key="2">
    <source>
        <dbReference type="ARBA" id="ARBA00013855"/>
    </source>
</evidence>
<dbReference type="AlphaFoldDB" id="A0A9C9ELX4"/>
<evidence type="ECO:0000259" key="5">
    <source>
        <dbReference type="Pfam" id="PF04085"/>
    </source>
</evidence>
<dbReference type="InterPro" id="IPR055342">
    <property type="entry name" value="MreC_beta-barrel_core"/>
</dbReference>
<gene>
    <name evidence="6" type="primary">mreC</name>
    <name evidence="6" type="ORF">ENI34_04150</name>
</gene>
<dbReference type="NCBIfam" id="TIGR00219">
    <property type="entry name" value="mreC"/>
    <property type="match status" value="1"/>
</dbReference>
<dbReference type="InterPro" id="IPR042177">
    <property type="entry name" value="Cell/Rod_1"/>
</dbReference>
<comment type="caution">
    <text evidence="6">The sequence shown here is derived from an EMBL/GenBank/DDBJ whole genome shotgun (WGS) entry which is preliminary data.</text>
</comment>
<dbReference type="Proteomes" id="UP000885826">
    <property type="component" value="Unassembled WGS sequence"/>
</dbReference>
<name>A0A9C9ELX4_UNCW3</name>
<dbReference type="Gene3D" id="2.40.10.350">
    <property type="entry name" value="Rod shape-determining protein MreC, domain 2"/>
    <property type="match status" value="1"/>
</dbReference>
<protein>
    <recommendedName>
        <fullName evidence="2">Cell shape-determining protein MreC</fullName>
    </recommendedName>
    <alternativeName>
        <fullName evidence="4">Cell shape protein MreC</fullName>
    </alternativeName>
</protein>
<keyword evidence="3" id="KW-0133">Cell shape</keyword>
<sequence>MSRRQLILFSILLIVCITFLALGEQSKLYLSTRLSAVLLFPVKTVTDFLHFLTISNARITELETLVNQLRLENSELKKRILLDTIEFKTTKYELLKAQIIGRDPSNINGYLYINKGKEDDVKINQPVISINGLVGKIKLITEKYSVVETIENQGFAVSAVDINTKIHGVVKKKQNLIFDFIRIDDEIAVGDSICTSGMSEIFPQGILIGIVKKIEEQNTLFFKPVYIKPSVQINKLTYVYVISNAETGLPPRLIPTGDIGDMVNPP</sequence>
<reference evidence="6" key="1">
    <citation type="journal article" date="2020" name="mSystems">
        <title>Genome- and Community-Level Interaction Insights into Carbon Utilization and Element Cycling Functions of Hydrothermarchaeota in Hydrothermal Sediment.</title>
        <authorList>
            <person name="Zhou Z."/>
            <person name="Liu Y."/>
            <person name="Xu W."/>
            <person name="Pan J."/>
            <person name="Luo Z.H."/>
            <person name="Li M."/>
        </authorList>
    </citation>
    <scope>NUCLEOTIDE SEQUENCE</scope>
    <source>
        <strain evidence="6">HyVt-388</strain>
    </source>
</reference>
<dbReference type="PANTHER" id="PTHR34138">
    <property type="entry name" value="CELL SHAPE-DETERMINING PROTEIN MREC"/>
    <property type="match status" value="1"/>
</dbReference>
<evidence type="ECO:0000313" key="7">
    <source>
        <dbReference type="Proteomes" id="UP000885826"/>
    </source>
</evidence>
<evidence type="ECO:0000256" key="3">
    <source>
        <dbReference type="ARBA" id="ARBA00022960"/>
    </source>
</evidence>
<dbReference type="GO" id="GO:0005886">
    <property type="term" value="C:plasma membrane"/>
    <property type="evidence" value="ECO:0007669"/>
    <property type="project" value="TreeGrafter"/>
</dbReference>